<dbReference type="AlphaFoldDB" id="A0A328WMJ8"/>
<dbReference type="OrthoDB" id="1367298at2"/>
<sequence>MKNLAMFLVVFTTIFLVVFTIFGQLDVSLRIMNALFLAGNALVLVMVYSVLRDKYTTSKTFNDWYEDRPKQSN</sequence>
<evidence type="ECO:0000256" key="1">
    <source>
        <dbReference type="SAM" id="Phobius"/>
    </source>
</evidence>
<dbReference type="Proteomes" id="UP000249518">
    <property type="component" value="Unassembled WGS sequence"/>
</dbReference>
<evidence type="ECO:0000313" key="2">
    <source>
        <dbReference type="EMBL" id="RAR46366.1"/>
    </source>
</evidence>
<keyword evidence="3" id="KW-1185">Reference proteome</keyword>
<dbReference type="EMBL" id="QLSV01000021">
    <property type="protein sequence ID" value="RAR46366.1"/>
    <property type="molecule type" value="Genomic_DNA"/>
</dbReference>
<evidence type="ECO:0000313" key="3">
    <source>
        <dbReference type="Proteomes" id="UP000249518"/>
    </source>
</evidence>
<gene>
    <name evidence="2" type="ORF">B0I10_12113</name>
</gene>
<feature type="transmembrane region" description="Helical" evidence="1">
    <location>
        <begin position="31"/>
        <end position="51"/>
    </location>
</feature>
<feature type="transmembrane region" description="Helical" evidence="1">
    <location>
        <begin position="7"/>
        <end position="25"/>
    </location>
</feature>
<organism evidence="2 3">
    <name type="scientific">Flavobacterium lacus</name>
    <dbReference type="NCBI Taxonomy" id="1353778"/>
    <lineage>
        <taxon>Bacteria</taxon>
        <taxon>Pseudomonadati</taxon>
        <taxon>Bacteroidota</taxon>
        <taxon>Flavobacteriia</taxon>
        <taxon>Flavobacteriales</taxon>
        <taxon>Flavobacteriaceae</taxon>
        <taxon>Flavobacterium</taxon>
    </lineage>
</organism>
<proteinExistence type="predicted"/>
<keyword evidence="1" id="KW-0472">Membrane</keyword>
<protein>
    <submittedName>
        <fullName evidence="2">Uncharacterized protein</fullName>
    </submittedName>
</protein>
<keyword evidence="1" id="KW-1133">Transmembrane helix</keyword>
<comment type="caution">
    <text evidence="2">The sequence shown here is derived from an EMBL/GenBank/DDBJ whole genome shotgun (WGS) entry which is preliminary data.</text>
</comment>
<name>A0A328WMJ8_9FLAO</name>
<keyword evidence="1" id="KW-0812">Transmembrane</keyword>
<dbReference type="RefSeq" id="WP_112087370.1">
    <property type="nucleotide sequence ID" value="NZ_QLSV01000021.1"/>
</dbReference>
<reference evidence="2 3" key="1">
    <citation type="submission" date="2018-06" db="EMBL/GenBank/DDBJ databases">
        <title>Genomic Encyclopedia of Type Strains, Phase III (KMG-III): the genomes of soil and plant-associated and newly described type strains.</title>
        <authorList>
            <person name="Whitman W."/>
        </authorList>
    </citation>
    <scope>NUCLEOTIDE SEQUENCE [LARGE SCALE GENOMIC DNA]</scope>
    <source>
        <strain evidence="2 3">CGMCC 1.12504</strain>
    </source>
</reference>
<accession>A0A328WMJ8</accession>